<feature type="transmembrane region" description="Helical" evidence="1">
    <location>
        <begin position="48"/>
        <end position="67"/>
    </location>
</feature>
<dbReference type="RefSeq" id="WP_162450706.1">
    <property type="nucleotide sequence ID" value="NZ_WLZY01000004.1"/>
</dbReference>
<dbReference type="InterPro" id="IPR022062">
    <property type="entry name" value="DUF3618"/>
</dbReference>
<evidence type="ECO:0000313" key="2">
    <source>
        <dbReference type="EMBL" id="NDL58010.1"/>
    </source>
</evidence>
<protein>
    <submittedName>
        <fullName evidence="2">DUF3618 domain-containing protein</fullName>
    </submittedName>
</protein>
<evidence type="ECO:0000256" key="1">
    <source>
        <dbReference type="SAM" id="Phobius"/>
    </source>
</evidence>
<keyword evidence="3" id="KW-1185">Reference proteome</keyword>
<dbReference type="Proteomes" id="UP000460435">
    <property type="component" value="Unassembled WGS sequence"/>
</dbReference>
<dbReference type="Pfam" id="PF12277">
    <property type="entry name" value="DUF3618"/>
    <property type="match status" value="1"/>
</dbReference>
<accession>A0A7K3M460</accession>
<name>A0A7K3M460_9ACTN</name>
<dbReference type="AlphaFoldDB" id="A0A7K3M460"/>
<comment type="caution">
    <text evidence="2">The sequence shown here is derived from an EMBL/GenBank/DDBJ whole genome shotgun (WGS) entry which is preliminary data.</text>
</comment>
<gene>
    <name evidence="2" type="ORF">F7O44_13100</name>
</gene>
<keyword evidence="1" id="KW-1133">Transmembrane helix</keyword>
<proteinExistence type="predicted"/>
<evidence type="ECO:0000313" key="3">
    <source>
        <dbReference type="Proteomes" id="UP000460435"/>
    </source>
</evidence>
<keyword evidence="1" id="KW-0812">Transmembrane</keyword>
<keyword evidence="1" id="KW-0472">Membrane</keyword>
<sequence length="71" mass="7665">MGKTNLAPEPSSDASIDELERDIERTREELGQTVEELAGRAAATVKPVGYAVVGLAAATVIVCVIAWRRRR</sequence>
<dbReference type="EMBL" id="WLZY01000004">
    <property type="protein sequence ID" value="NDL58010.1"/>
    <property type="molecule type" value="Genomic_DNA"/>
</dbReference>
<organism evidence="2 3">
    <name type="scientific">Phytoactinopolyspora mesophila</name>
    <dbReference type="NCBI Taxonomy" id="2650750"/>
    <lineage>
        <taxon>Bacteria</taxon>
        <taxon>Bacillati</taxon>
        <taxon>Actinomycetota</taxon>
        <taxon>Actinomycetes</taxon>
        <taxon>Jiangellales</taxon>
        <taxon>Jiangellaceae</taxon>
        <taxon>Phytoactinopolyspora</taxon>
    </lineage>
</organism>
<reference evidence="2 3" key="1">
    <citation type="submission" date="2019-11" db="EMBL/GenBank/DDBJ databases">
        <authorList>
            <person name="Li X.-J."/>
            <person name="Feng X.-M."/>
        </authorList>
    </citation>
    <scope>NUCLEOTIDE SEQUENCE [LARGE SCALE GENOMIC DNA]</scope>
    <source>
        <strain evidence="2 3">XMNu-373</strain>
    </source>
</reference>